<dbReference type="EMBL" id="QPJM01000012">
    <property type="protein sequence ID" value="RCW80938.1"/>
    <property type="molecule type" value="Genomic_DNA"/>
</dbReference>
<dbReference type="Proteomes" id="UP000253324">
    <property type="component" value="Unassembled WGS sequence"/>
</dbReference>
<sequence>MTLPPIYTLHEAAEKLRMKPNALGRLARRQGLCSAHGRDLFFSEQDLTDIWEVMRVAARDNIRPAHVFPSEARLMEKLRKLTAKKPRRRAER</sequence>
<evidence type="ECO:0000313" key="1">
    <source>
        <dbReference type="EMBL" id="RCW80938.1"/>
    </source>
</evidence>
<dbReference type="AlphaFoldDB" id="A0A368YN25"/>
<reference evidence="1 2" key="1">
    <citation type="submission" date="2018-07" db="EMBL/GenBank/DDBJ databases">
        <title>Genomic Encyclopedia of Type Strains, Phase III (KMG-III): the genomes of soil and plant-associated and newly described type strains.</title>
        <authorList>
            <person name="Whitman W."/>
        </authorList>
    </citation>
    <scope>NUCLEOTIDE SEQUENCE [LARGE SCALE GENOMIC DNA]</scope>
    <source>
        <strain evidence="1 2">31-25a</strain>
    </source>
</reference>
<comment type="caution">
    <text evidence="1">The sequence shown here is derived from an EMBL/GenBank/DDBJ whole genome shotgun (WGS) entry which is preliminary data.</text>
</comment>
<protein>
    <recommendedName>
        <fullName evidence="3">Excisionase family DNA binding protein</fullName>
    </recommendedName>
</protein>
<evidence type="ECO:0008006" key="3">
    <source>
        <dbReference type="Google" id="ProtNLM"/>
    </source>
</evidence>
<evidence type="ECO:0000313" key="2">
    <source>
        <dbReference type="Proteomes" id="UP000253324"/>
    </source>
</evidence>
<name>A0A368YN25_9HYPH</name>
<organism evidence="1 2">
    <name type="scientific">Phyllobacterium bourgognense</name>
    <dbReference type="NCBI Taxonomy" id="314236"/>
    <lineage>
        <taxon>Bacteria</taxon>
        <taxon>Pseudomonadati</taxon>
        <taxon>Pseudomonadota</taxon>
        <taxon>Alphaproteobacteria</taxon>
        <taxon>Hyphomicrobiales</taxon>
        <taxon>Phyllobacteriaceae</taxon>
        <taxon>Phyllobacterium</taxon>
    </lineage>
</organism>
<keyword evidence="2" id="KW-1185">Reference proteome</keyword>
<gene>
    <name evidence="1" type="ORF">C7476_11294</name>
</gene>
<accession>A0A368YN25</accession>
<proteinExistence type="predicted"/>